<evidence type="ECO:0000313" key="6">
    <source>
        <dbReference type="EMBL" id="GMI36730.1"/>
    </source>
</evidence>
<evidence type="ECO:0000313" key="7">
    <source>
        <dbReference type="Proteomes" id="UP001165060"/>
    </source>
</evidence>
<dbReference type="EMBL" id="BRYB01003441">
    <property type="protein sequence ID" value="GMI36730.1"/>
    <property type="molecule type" value="Genomic_DNA"/>
</dbReference>
<keyword evidence="3 5" id="KW-1133">Transmembrane helix</keyword>
<comment type="caution">
    <text evidence="6">The sequence shown here is derived from an EMBL/GenBank/DDBJ whole genome shotgun (WGS) entry which is preliminary data.</text>
</comment>
<keyword evidence="7" id="KW-1185">Reference proteome</keyword>
<sequence>MAASWREKLHESIPKSRVPGQARKVFASHDTPGYGSMVSARPSLQDMEDIETSLNETNTSRTLLNELEATSISGNDILSSTFYVSGLVTLSAGKMAPVCLLLVAVVLWVFRGIYHESVTALPCNGGTYNILLDCTSKQVASVAAVFAVIAYITTGVVSALTAVAYLQTVIPDAIDLQTATILLLLFFCLLTNVGISESATFAKYVFVTHVATLVVLCVFGVLYMLANTELLMENLRSGYPEVDAAGVTISGSFWTALFYGFSSAMLGVSGFETSSQFVEEQAPGVFPKTLRNMWAGVIIFNPLLSLISFAALPVATICENKDTVLAGTAHVVGRWVHEKLHFPDHVEFGKMLSVWVSIDAFVVLAGAVLTSYVGINGLIRRMSLDRCLPQFFLKKNPYTHTDSFILVSFFVLCVSQVILLDSDVEALGGVYCYAFLSVMSIFAFGNILLKIKRPSLPREIKVPYSQSLLGLVAVVIALLGNILGKPELLTYFFVYFLIIGTLVLLMFKRVALLRLAYRILGGARGGGRTQPREGDPEQVALVGEAGDVEMQHDRTCLARLSRALKKVKDVPFVFFAKHDDLHMLNKAVLYIQANEQTSRLIIVHVASGDGEVDVAELGEHVKLLDLLYPKIKISLLVIEEERAFSPATVEWLSRQIGVPTNAMFISCPDENFATTVSSLRGMRIITSGI</sequence>
<feature type="transmembrane region" description="Helical" evidence="5">
    <location>
        <begin position="461"/>
        <end position="482"/>
    </location>
</feature>
<dbReference type="Pfam" id="PF13520">
    <property type="entry name" value="AA_permease_2"/>
    <property type="match status" value="1"/>
</dbReference>
<feature type="transmembrane region" description="Helical" evidence="5">
    <location>
        <begin position="293"/>
        <end position="315"/>
    </location>
</feature>
<dbReference type="PANTHER" id="PTHR43243:SF11">
    <property type="entry name" value="AMINO ACID PERMEASE_ SLC12A DOMAIN-CONTAINING PROTEIN"/>
    <property type="match status" value="1"/>
</dbReference>
<dbReference type="PANTHER" id="PTHR43243">
    <property type="entry name" value="INNER MEMBRANE TRANSPORTER YGJI-RELATED"/>
    <property type="match status" value="1"/>
</dbReference>
<feature type="transmembrane region" description="Helical" evidence="5">
    <location>
        <begin position="426"/>
        <end position="449"/>
    </location>
</feature>
<feature type="transmembrane region" description="Helical" evidence="5">
    <location>
        <begin position="178"/>
        <end position="195"/>
    </location>
</feature>
<dbReference type="InterPro" id="IPR002293">
    <property type="entry name" value="AA/rel_permease1"/>
</dbReference>
<feature type="transmembrane region" description="Helical" evidence="5">
    <location>
        <begin position="139"/>
        <end position="166"/>
    </location>
</feature>
<dbReference type="Gene3D" id="1.20.1740.10">
    <property type="entry name" value="Amino acid/polyamine transporter I"/>
    <property type="match status" value="1"/>
</dbReference>
<feature type="transmembrane region" description="Helical" evidence="5">
    <location>
        <begin position="488"/>
        <end position="507"/>
    </location>
</feature>
<evidence type="ECO:0000256" key="1">
    <source>
        <dbReference type="ARBA" id="ARBA00004141"/>
    </source>
</evidence>
<accession>A0ABQ6N0M2</accession>
<feature type="transmembrane region" description="Helical" evidence="5">
    <location>
        <begin position="201"/>
        <end position="226"/>
    </location>
</feature>
<gene>
    <name evidence="6" type="ORF">TeGR_g14899</name>
</gene>
<reference evidence="6 7" key="1">
    <citation type="journal article" date="2023" name="Commun. Biol.">
        <title>Genome analysis of Parmales, the sister group of diatoms, reveals the evolutionary specialization of diatoms from phago-mixotrophs to photoautotrophs.</title>
        <authorList>
            <person name="Ban H."/>
            <person name="Sato S."/>
            <person name="Yoshikawa S."/>
            <person name="Yamada K."/>
            <person name="Nakamura Y."/>
            <person name="Ichinomiya M."/>
            <person name="Sato N."/>
            <person name="Blanc-Mathieu R."/>
            <person name="Endo H."/>
            <person name="Kuwata A."/>
            <person name="Ogata H."/>
        </authorList>
    </citation>
    <scope>NUCLEOTIDE SEQUENCE [LARGE SCALE GENOMIC DNA]</scope>
</reference>
<keyword evidence="4 5" id="KW-0472">Membrane</keyword>
<comment type="subcellular location">
    <subcellularLocation>
        <location evidence="1">Membrane</location>
        <topology evidence="1">Multi-pass membrane protein</topology>
    </subcellularLocation>
</comment>
<evidence type="ECO:0000256" key="3">
    <source>
        <dbReference type="ARBA" id="ARBA00022989"/>
    </source>
</evidence>
<feature type="transmembrane region" description="Helical" evidence="5">
    <location>
        <begin position="352"/>
        <end position="379"/>
    </location>
</feature>
<keyword evidence="2 5" id="KW-0812">Transmembrane</keyword>
<evidence type="ECO:0000256" key="2">
    <source>
        <dbReference type="ARBA" id="ARBA00022692"/>
    </source>
</evidence>
<dbReference type="Proteomes" id="UP001165060">
    <property type="component" value="Unassembled WGS sequence"/>
</dbReference>
<evidence type="ECO:0000256" key="5">
    <source>
        <dbReference type="SAM" id="Phobius"/>
    </source>
</evidence>
<proteinExistence type="predicted"/>
<evidence type="ECO:0000256" key="4">
    <source>
        <dbReference type="ARBA" id="ARBA00023136"/>
    </source>
</evidence>
<organism evidence="6 7">
    <name type="scientific">Tetraparma gracilis</name>
    <dbReference type="NCBI Taxonomy" id="2962635"/>
    <lineage>
        <taxon>Eukaryota</taxon>
        <taxon>Sar</taxon>
        <taxon>Stramenopiles</taxon>
        <taxon>Ochrophyta</taxon>
        <taxon>Bolidophyceae</taxon>
        <taxon>Parmales</taxon>
        <taxon>Triparmaceae</taxon>
        <taxon>Tetraparma</taxon>
    </lineage>
</organism>
<protein>
    <submittedName>
        <fullName evidence="6">Uncharacterized protein</fullName>
    </submittedName>
</protein>
<feature type="transmembrane region" description="Helical" evidence="5">
    <location>
        <begin position="400"/>
        <end position="420"/>
    </location>
</feature>
<name>A0ABQ6N0M2_9STRA</name>
<feature type="transmembrane region" description="Helical" evidence="5">
    <location>
        <begin position="95"/>
        <end position="114"/>
    </location>
</feature>